<evidence type="ECO:0000313" key="2">
    <source>
        <dbReference type="EMBL" id="NDK56825.1"/>
    </source>
</evidence>
<feature type="signal peptide" evidence="1">
    <location>
        <begin position="1"/>
        <end position="19"/>
    </location>
</feature>
<gene>
    <name evidence="2" type="ORF">GWO68_12945</name>
</gene>
<dbReference type="AlphaFoldDB" id="A0A6B2H144"/>
<accession>A0A6B2H144</accession>
<proteinExistence type="predicted"/>
<reference evidence="2 3" key="1">
    <citation type="submission" date="2020-01" db="EMBL/GenBank/DDBJ databases">
        <authorList>
            <person name="Kim M.K."/>
        </authorList>
    </citation>
    <scope>NUCLEOTIDE SEQUENCE [LARGE SCALE GENOMIC DNA]</scope>
    <source>
        <strain evidence="2 3">BT213</strain>
    </source>
</reference>
<dbReference type="Proteomes" id="UP000478546">
    <property type="component" value="Unassembled WGS sequence"/>
</dbReference>
<feature type="chain" id="PRO_5025511360" description="Outer membrane protein beta-barrel domain-containing protein" evidence="1">
    <location>
        <begin position="20"/>
        <end position="218"/>
    </location>
</feature>
<keyword evidence="1" id="KW-0732">Signal</keyword>
<keyword evidence="3" id="KW-1185">Reference proteome</keyword>
<organism evidence="2 3">
    <name type="scientific">Pontibacter fetidus</name>
    <dbReference type="NCBI Taxonomy" id="2700082"/>
    <lineage>
        <taxon>Bacteria</taxon>
        <taxon>Pseudomonadati</taxon>
        <taxon>Bacteroidota</taxon>
        <taxon>Cytophagia</taxon>
        <taxon>Cytophagales</taxon>
        <taxon>Hymenobacteraceae</taxon>
        <taxon>Pontibacter</taxon>
    </lineage>
</organism>
<comment type="caution">
    <text evidence="2">The sequence shown here is derived from an EMBL/GenBank/DDBJ whole genome shotgun (WGS) entry which is preliminary data.</text>
</comment>
<evidence type="ECO:0008006" key="4">
    <source>
        <dbReference type="Google" id="ProtNLM"/>
    </source>
</evidence>
<evidence type="ECO:0000313" key="3">
    <source>
        <dbReference type="Proteomes" id="UP000478546"/>
    </source>
</evidence>
<dbReference type="RefSeq" id="WP_162346881.1">
    <property type="nucleotide sequence ID" value="NZ_JAAEAA010000016.1"/>
</dbReference>
<sequence>MIRLVFILALCAVSVGAVAQRSFPVQHHVYVGGGIAVAPESLAGIESADNKGYVENGPVVALNYLAKLHRYVGIGATLGHSRNNLNAVAVASSFSSATTVKTEPYALTYLMADVYGMLPVKQWQFYVRGSAGSILPTGWEMYITNDVGSGTVKSGQHFVPAYATAAGVTYSLGRIDLGVESNLLASEPEFEVQISKSVSYRKQWLSAFNHTIKTGYRF</sequence>
<evidence type="ECO:0000256" key="1">
    <source>
        <dbReference type="SAM" id="SignalP"/>
    </source>
</evidence>
<protein>
    <recommendedName>
        <fullName evidence="4">Outer membrane protein beta-barrel domain-containing protein</fullName>
    </recommendedName>
</protein>
<dbReference type="EMBL" id="JAAEAA010000016">
    <property type="protein sequence ID" value="NDK56825.1"/>
    <property type="molecule type" value="Genomic_DNA"/>
</dbReference>
<name>A0A6B2H144_9BACT</name>